<protein>
    <submittedName>
        <fullName evidence="1">Sulfotransferase</fullName>
    </submittedName>
</protein>
<dbReference type="AlphaFoldDB" id="A0A369TBI9"/>
<dbReference type="Gene3D" id="3.40.50.300">
    <property type="entry name" value="P-loop containing nucleotide triphosphate hydrolases"/>
    <property type="match status" value="1"/>
</dbReference>
<keyword evidence="2" id="KW-1185">Reference proteome</keyword>
<reference evidence="1 2" key="1">
    <citation type="submission" date="2018-07" db="EMBL/GenBank/DDBJ databases">
        <title>Venubactetium sediminum gen. nov., sp. nov., isolated from a marine solar saltern.</title>
        <authorList>
            <person name="Wang S."/>
        </authorList>
    </citation>
    <scope>NUCLEOTIDE SEQUENCE [LARGE SCALE GENOMIC DNA]</scope>
    <source>
        <strain evidence="1 2">WD2A32</strain>
    </source>
</reference>
<keyword evidence="1" id="KW-0808">Transferase</keyword>
<comment type="caution">
    <text evidence="1">The sequence shown here is derived from an EMBL/GenBank/DDBJ whole genome shotgun (WGS) entry which is preliminary data.</text>
</comment>
<evidence type="ECO:0000313" key="2">
    <source>
        <dbReference type="Proteomes" id="UP000253941"/>
    </source>
</evidence>
<dbReference type="GO" id="GO:0016740">
    <property type="term" value="F:transferase activity"/>
    <property type="evidence" value="ECO:0007669"/>
    <property type="project" value="UniProtKB-KW"/>
</dbReference>
<evidence type="ECO:0000313" key="1">
    <source>
        <dbReference type="EMBL" id="RDD60296.1"/>
    </source>
</evidence>
<name>A0A369TBI9_9PROT</name>
<dbReference type="Pfam" id="PF13469">
    <property type="entry name" value="Sulfotransfer_3"/>
    <property type="match status" value="1"/>
</dbReference>
<organism evidence="1 2">
    <name type="scientific">Ferruginivarius sediminum</name>
    <dbReference type="NCBI Taxonomy" id="2661937"/>
    <lineage>
        <taxon>Bacteria</taxon>
        <taxon>Pseudomonadati</taxon>
        <taxon>Pseudomonadota</taxon>
        <taxon>Alphaproteobacteria</taxon>
        <taxon>Rhodospirillales</taxon>
        <taxon>Rhodospirillaceae</taxon>
        <taxon>Ferruginivarius</taxon>
    </lineage>
</organism>
<accession>A0A369TBI9</accession>
<dbReference type="SUPFAM" id="SSF52540">
    <property type="entry name" value="P-loop containing nucleoside triphosphate hydrolases"/>
    <property type="match status" value="1"/>
</dbReference>
<dbReference type="EMBL" id="QPMH01000031">
    <property type="protein sequence ID" value="RDD60296.1"/>
    <property type="molecule type" value="Genomic_DNA"/>
</dbReference>
<dbReference type="InterPro" id="IPR027417">
    <property type="entry name" value="P-loop_NTPase"/>
</dbReference>
<sequence length="381" mass="44886">MKQRTRREGDHFHVPLWLDILGGLVEGWPELWMRLGEWETRTLEPRIEHVAIRRPIYIAGLARSGSTILLELLARHPEVATHRYRDFPMLHIPWFWNRFVDLAAAGPQAPRERAHRDGIRVTEESPEAFEEMIWMSMFPGLHDPKVCNVLDERHANSEFDSFYTDHLRKLLVVRSAPRYLAKGNYNVTRLRYLLKLFPDARFIIPIRGPVWHVASLMKQHALLTRAAAEMPRVQRYMRRAGHFEFGLDLHAVNVGDPEAVENIQRLWDRGREIEGWARYWSMIYSYIANALETTPELRNVVLVVRFEDMCDNPRESMIRILRHAELSEETLPAMAEKKIRLPAYYQLSFTPDQRRLIWECTNETASRFGYTDVRREHTAIV</sequence>
<gene>
    <name evidence="1" type="ORF">DRB17_18830</name>
</gene>
<dbReference type="Proteomes" id="UP000253941">
    <property type="component" value="Unassembled WGS sequence"/>
</dbReference>
<proteinExistence type="predicted"/>